<evidence type="ECO:0000313" key="4">
    <source>
        <dbReference type="Proteomes" id="UP000273307"/>
    </source>
</evidence>
<evidence type="ECO:0008006" key="5">
    <source>
        <dbReference type="Google" id="ProtNLM"/>
    </source>
</evidence>
<protein>
    <recommendedName>
        <fullName evidence="5">Alanine and proline rich membrane protein</fullName>
    </recommendedName>
</protein>
<accession>A0A498Q5R7</accession>
<evidence type="ECO:0000256" key="2">
    <source>
        <dbReference type="SAM" id="Phobius"/>
    </source>
</evidence>
<gene>
    <name evidence="3" type="ORF">LAUMK136_03128</name>
</gene>
<sequence length="175" mass="17666">MTTLPPTTGQWTQTHPRQPGTGSRVWHAVGLAIAITLGAAALIVAFTRPTTSGTTARPATSAPPTYTAAEVAVAHQKLCEVYKLAARSVQTDTHGGNQALAGVALVNGAVMLEQAVNAAQALSPADRAAALALADAFINVNAVGSFAPIDDPASQTAINDANAKDARMNALCGAG</sequence>
<keyword evidence="2" id="KW-0472">Membrane</keyword>
<keyword evidence="4" id="KW-1185">Reference proteome</keyword>
<feature type="transmembrane region" description="Helical" evidence="2">
    <location>
        <begin position="25"/>
        <end position="47"/>
    </location>
</feature>
<organism evidence="3 4">
    <name type="scientific">Mycobacterium attenuatum</name>
    <dbReference type="NCBI Taxonomy" id="2341086"/>
    <lineage>
        <taxon>Bacteria</taxon>
        <taxon>Bacillati</taxon>
        <taxon>Actinomycetota</taxon>
        <taxon>Actinomycetes</taxon>
        <taxon>Mycobacteriales</taxon>
        <taxon>Mycobacteriaceae</taxon>
        <taxon>Mycobacterium</taxon>
    </lineage>
</organism>
<proteinExistence type="predicted"/>
<keyword evidence="2" id="KW-0812">Transmembrane</keyword>
<dbReference type="RefSeq" id="WP_122496871.1">
    <property type="nucleotide sequence ID" value="NZ_UPHP01000075.1"/>
</dbReference>
<evidence type="ECO:0000313" key="3">
    <source>
        <dbReference type="EMBL" id="VBA39725.1"/>
    </source>
</evidence>
<feature type="region of interest" description="Disordered" evidence="1">
    <location>
        <begin position="1"/>
        <end position="23"/>
    </location>
</feature>
<keyword evidence="2" id="KW-1133">Transmembrane helix</keyword>
<evidence type="ECO:0000256" key="1">
    <source>
        <dbReference type="SAM" id="MobiDB-lite"/>
    </source>
</evidence>
<dbReference type="OrthoDB" id="4764765at2"/>
<dbReference type="EMBL" id="UPHP01000075">
    <property type="protein sequence ID" value="VBA39725.1"/>
    <property type="molecule type" value="Genomic_DNA"/>
</dbReference>
<dbReference type="Proteomes" id="UP000273307">
    <property type="component" value="Unassembled WGS sequence"/>
</dbReference>
<name>A0A498Q5R7_9MYCO</name>
<reference evidence="3 4" key="1">
    <citation type="submission" date="2018-09" db="EMBL/GenBank/DDBJ databases">
        <authorList>
            <person name="Tagini F."/>
        </authorList>
    </citation>
    <scope>NUCLEOTIDE SEQUENCE [LARGE SCALE GENOMIC DNA]</scope>
    <source>
        <strain evidence="3 4">MK136</strain>
    </source>
</reference>
<feature type="compositionally biased region" description="Polar residues" evidence="1">
    <location>
        <begin position="1"/>
        <end position="16"/>
    </location>
</feature>
<dbReference type="AlphaFoldDB" id="A0A498Q5R7"/>